<keyword evidence="1" id="KW-0479">Metal-binding</keyword>
<keyword evidence="6" id="KW-1185">Reference proteome</keyword>
<protein>
    <submittedName>
        <fullName evidence="5">Uncharacterized protein</fullName>
    </submittedName>
</protein>
<keyword evidence="1" id="KW-0863">Zinc-finger</keyword>
<dbReference type="Proteomes" id="UP000683360">
    <property type="component" value="Unassembled WGS sequence"/>
</dbReference>
<dbReference type="Pfam" id="PF00078">
    <property type="entry name" value="RVT_1"/>
    <property type="match status" value="1"/>
</dbReference>
<dbReference type="Pfam" id="PF00643">
    <property type="entry name" value="zf-B_box"/>
    <property type="match status" value="1"/>
</dbReference>
<evidence type="ECO:0000313" key="6">
    <source>
        <dbReference type="Proteomes" id="UP000683360"/>
    </source>
</evidence>
<accession>A0A8S3RMG2</accession>
<dbReference type="CDD" id="cd19756">
    <property type="entry name" value="Bbox2"/>
    <property type="match status" value="1"/>
</dbReference>
<organism evidence="5 6">
    <name type="scientific">Mytilus edulis</name>
    <name type="common">Blue mussel</name>
    <dbReference type="NCBI Taxonomy" id="6550"/>
    <lineage>
        <taxon>Eukaryota</taxon>
        <taxon>Metazoa</taxon>
        <taxon>Spiralia</taxon>
        <taxon>Lophotrochozoa</taxon>
        <taxon>Mollusca</taxon>
        <taxon>Bivalvia</taxon>
        <taxon>Autobranchia</taxon>
        <taxon>Pteriomorphia</taxon>
        <taxon>Mytilida</taxon>
        <taxon>Mytiloidea</taxon>
        <taxon>Mytilidae</taxon>
        <taxon>Mytilinae</taxon>
        <taxon>Mytilus</taxon>
    </lineage>
</organism>
<dbReference type="PANTHER" id="PTHR47027">
    <property type="entry name" value="REVERSE TRANSCRIPTASE DOMAIN-CONTAINING PROTEIN"/>
    <property type="match status" value="1"/>
</dbReference>
<dbReference type="SMART" id="SM00336">
    <property type="entry name" value="BBOX"/>
    <property type="match status" value="2"/>
</dbReference>
<dbReference type="Gene3D" id="3.30.160.60">
    <property type="entry name" value="Classic Zinc Finger"/>
    <property type="match status" value="1"/>
</dbReference>
<evidence type="ECO:0000256" key="2">
    <source>
        <dbReference type="SAM" id="Coils"/>
    </source>
</evidence>
<proteinExistence type="predicted"/>
<dbReference type="PANTHER" id="PTHR47027:SF20">
    <property type="entry name" value="REVERSE TRANSCRIPTASE-LIKE PROTEIN WITH RNA-DIRECTED DNA POLYMERASE DOMAIN"/>
    <property type="match status" value="1"/>
</dbReference>
<dbReference type="GO" id="GO:0008270">
    <property type="term" value="F:zinc ion binding"/>
    <property type="evidence" value="ECO:0007669"/>
    <property type="project" value="UniProtKB-KW"/>
</dbReference>
<evidence type="ECO:0000259" key="4">
    <source>
        <dbReference type="PROSITE" id="PS50878"/>
    </source>
</evidence>
<dbReference type="SUPFAM" id="SSF57845">
    <property type="entry name" value="B-box zinc-binding domain"/>
    <property type="match status" value="1"/>
</dbReference>
<dbReference type="OrthoDB" id="6065484at2759"/>
<feature type="domain" description="B box-type" evidence="3">
    <location>
        <begin position="6"/>
        <end position="52"/>
    </location>
</feature>
<dbReference type="PROSITE" id="PS50119">
    <property type="entry name" value="ZF_BBOX"/>
    <property type="match status" value="2"/>
</dbReference>
<dbReference type="EMBL" id="CAJPWZ010001095">
    <property type="protein sequence ID" value="CAG2207884.1"/>
    <property type="molecule type" value="Genomic_DNA"/>
</dbReference>
<gene>
    <name evidence="5" type="ORF">MEDL_22159</name>
</gene>
<dbReference type="CDD" id="cd01650">
    <property type="entry name" value="RT_nLTR_like"/>
    <property type="match status" value="1"/>
</dbReference>
<feature type="domain" description="B box-type" evidence="3">
    <location>
        <begin position="61"/>
        <end position="101"/>
    </location>
</feature>
<dbReference type="AlphaFoldDB" id="A0A8S3RMG2"/>
<keyword evidence="1" id="KW-0862">Zinc</keyword>
<dbReference type="CDD" id="cd19757">
    <property type="entry name" value="Bbox1"/>
    <property type="match status" value="1"/>
</dbReference>
<reference evidence="5" key="1">
    <citation type="submission" date="2021-03" db="EMBL/GenBank/DDBJ databases">
        <authorList>
            <person name="Bekaert M."/>
        </authorList>
    </citation>
    <scope>NUCLEOTIDE SEQUENCE</scope>
</reference>
<feature type="domain" description="Reverse transcriptase" evidence="4">
    <location>
        <begin position="301"/>
        <end position="567"/>
    </location>
</feature>
<name>A0A8S3RMG2_MYTED</name>
<keyword evidence="2" id="KW-0175">Coiled coil</keyword>
<evidence type="ECO:0000313" key="5">
    <source>
        <dbReference type="EMBL" id="CAG2207884.1"/>
    </source>
</evidence>
<evidence type="ECO:0000256" key="1">
    <source>
        <dbReference type="PROSITE-ProRule" id="PRU00024"/>
    </source>
</evidence>
<comment type="caution">
    <text evidence="5">The sequence shown here is derived from an EMBL/GenBank/DDBJ whole genome shotgun (WGS) entry which is preliminary data.</text>
</comment>
<dbReference type="PROSITE" id="PS50878">
    <property type="entry name" value="RT_POL"/>
    <property type="match status" value="1"/>
</dbReference>
<dbReference type="InterPro" id="IPR000315">
    <property type="entry name" value="Znf_B-box"/>
</dbReference>
<feature type="coiled-coil region" evidence="2">
    <location>
        <begin position="102"/>
        <end position="129"/>
    </location>
</feature>
<sequence>MAQAQAPAPKCSICKKDTAKVFCHDCRHFLCQSCNSYHYKFPANKRHTVTDSHSIDRSTLMLTLVCGEHDLEFAYYCRNCECLICFQCVTSVHKGHTFTDIAKVAATAREDIKNRLEKVKDNVKNLSDLIVDFKTTKQSKLQIGTDNFITDINVVSKDLVRIIETETQTNLTDSSDFLMQEKQQLLYNLAKLEKSYSEYHSIHEKFEQILREKHDVSFFLNQLPLIKEYESLDKISTPEEPKETKPFKTDSFVDSVIGRITSKYNSSDFRNDTIKTSSSEFASGTSAPQIKFPNSVLLDPDQSFVAFGHDADDTYRDLVYHQRHTDCYRGITVTKTFAKILQSILKDRVDSVFNNIQNSLQRGFTEGVSSLCAAFLTSEAIEESKKLKILLILVTLDAEKAFDKLNHEILFNKLYHYGIKGKLWILLRNLYKGMSIKVKWEGQCTEDVMVLQGIQQGAKLSTTLYKCYNNVILDSILKSGLGACIGDIQVPAPTCADDIAVLANSTADAQGILDIVQHHTSRDLVKINPTKSEAVLYNAKGSNISTLKFEDNDINITNETKHLGIKRNEQNRANISERIRTGRATIYSLLGAGLHVRRGFSPMVAYKLWRTYAVPRSIYGLEVMNLLAKEKDMLELAERKILRQIQGLPNNTANMAVYTLVGAEPIAITLDKNVLTFFMNIVRNPGTIECEILRRQIVFSDQRGKDFINRVEKTLSKYNLKSSSYYIENPLNKMEWKRLVGIKIKEYWKNECHNEKMEKTSLKYIEIQNNPLNEAHNIWKSVKNNSKDVKAGEIKARISTQTYIFQAKRAKFDPKDGEKDSRNFNVKTVDLQKNISAFVLFRMLIKFYVDEISCKMNPSDLSYTTNIQWTGIDDLVIVSEPEASALFCKYMLKEKAQLT</sequence>
<dbReference type="InterPro" id="IPR000477">
    <property type="entry name" value="RT_dom"/>
</dbReference>
<evidence type="ECO:0000259" key="3">
    <source>
        <dbReference type="PROSITE" id="PS50119"/>
    </source>
</evidence>